<dbReference type="GeneID" id="28869327"/>
<gene>
    <name evidence="2" type="ORF">CH63R_10246</name>
</gene>
<feature type="compositionally biased region" description="Acidic residues" evidence="1">
    <location>
        <begin position="64"/>
        <end position="79"/>
    </location>
</feature>
<accession>A0A1B7Y293</accession>
<evidence type="ECO:0000313" key="2">
    <source>
        <dbReference type="EMBL" id="OBR06126.1"/>
    </source>
</evidence>
<evidence type="ECO:0000256" key="1">
    <source>
        <dbReference type="SAM" id="MobiDB-lite"/>
    </source>
</evidence>
<reference evidence="3" key="1">
    <citation type="journal article" date="2017" name="BMC Genomics">
        <title>Gapless genome assembly of Colletotrichum higginsianum reveals chromosome structure and association of transposable elements with secondary metabolite gene clusters.</title>
        <authorList>
            <person name="Dallery J.-F."/>
            <person name="Lapalu N."/>
            <person name="Zampounis A."/>
            <person name="Pigne S."/>
            <person name="Luyten I."/>
            <person name="Amselem J."/>
            <person name="Wittenberg A.H.J."/>
            <person name="Zhou S."/>
            <person name="de Queiroz M.V."/>
            <person name="Robin G.P."/>
            <person name="Auger A."/>
            <person name="Hainaut M."/>
            <person name="Henrissat B."/>
            <person name="Kim K.-T."/>
            <person name="Lee Y.-H."/>
            <person name="Lespinet O."/>
            <person name="Schwartz D.C."/>
            <person name="Thon M.R."/>
            <person name="O'Connell R.J."/>
        </authorList>
    </citation>
    <scope>NUCLEOTIDE SEQUENCE [LARGE SCALE GENOMIC DNA]</scope>
    <source>
        <strain evidence="3">IMI 349063</strain>
    </source>
</reference>
<dbReference type="VEuPathDB" id="FungiDB:CH63R_10246"/>
<feature type="region of interest" description="Disordered" evidence="1">
    <location>
        <begin position="44"/>
        <end position="139"/>
    </location>
</feature>
<protein>
    <submittedName>
        <fullName evidence="2">Uncharacterized protein</fullName>
    </submittedName>
</protein>
<dbReference type="AlphaFoldDB" id="A0A1B7Y293"/>
<organism evidence="2 3">
    <name type="scientific">Colletotrichum higginsianum (strain IMI 349063)</name>
    <name type="common">Crucifer anthracnose fungus</name>
    <dbReference type="NCBI Taxonomy" id="759273"/>
    <lineage>
        <taxon>Eukaryota</taxon>
        <taxon>Fungi</taxon>
        <taxon>Dikarya</taxon>
        <taxon>Ascomycota</taxon>
        <taxon>Pezizomycotina</taxon>
        <taxon>Sordariomycetes</taxon>
        <taxon>Hypocreomycetidae</taxon>
        <taxon>Glomerellales</taxon>
        <taxon>Glomerellaceae</taxon>
        <taxon>Colletotrichum</taxon>
        <taxon>Colletotrichum destructivum species complex</taxon>
    </lineage>
</organism>
<dbReference type="KEGG" id="chig:CH63R_10246"/>
<keyword evidence="3" id="KW-1185">Reference proteome</keyword>
<proteinExistence type="predicted"/>
<dbReference type="Proteomes" id="UP000092177">
    <property type="component" value="Unassembled WGS sequence"/>
</dbReference>
<dbReference type="EMBL" id="LTAN01000007">
    <property type="protein sequence ID" value="OBR06126.1"/>
    <property type="molecule type" value="Genomic_DNA"/>
</dbReference>
<sequence length="169" mass="18990">MTWMLTLRLYKDAPHKSFSKLRVLRKGQEARWARARDELAAAKKAAKKAAAAPRQRKRKLAAVVEEEEEEEEEDEEEEAIVSRKCRGRRRLVVEEDEDEDEEKPKPEPALPELVEEETDDETDDEPATPVRGVRAAAPGREAKPLAIYDPAAGSIRIFLPPDAAPAPSL</sequence>
<name>A0A1B7Y293_COLHI</name>
<dbReference type="RefSeq" id="XP_018154644.1">
    <property type="nucleotide sequence ID" value="XM_018305220.1"/>
</dbReference>
<evidence type="ECO:0000313" key="3">
    <source>
        <dbReference type="Proteomes" id="UP000092177"/>
    </source>
</evidence>
<feature type="compositionally biased region" description="Acidic residues" evidence="1">
    <location>
        <begin position="113"/>
        <end position="126"/>
    </location>
</feature>
<comment type="caution">
    <text evidence="2">The sequence shown here is derived from an EMBL/GenBank/DDBJ whole genome shotgun (WGS) entry which is preliminary data.</text>
</comment>